<name>A0AAV7LRG6_PLEWA</name>
<sequence length="129" mass="14628">MGWPIASSMWTARLPDLIAEIEGGRARPWSRRITLHKLGRLQRGGDMPWTLSNPVCLKCALREDAWRASRHPASSRCQAMRAPRTGYLDEGSSVRRRGLRFIVFVYGVVLHYLRLSYAVSNYLPSAKTA</sequence>
<gene>
    <name evidence="1" type="ORF">NDU88_006708</name>
</gene>
<keyword evidence="2" id="KW-1185">Reference proteome</keyword>
<reference evidence="1" key="1">
    <citation type="journal article" date="2022" name="bioRxiv">
        <title>Sequencing and chromosome-scale assembly of the giantPleurodeles waltlgenome.</title>
        <authorList>
            <person name="Brown T."/>
            <person name="Elewa A."/>
            <person name="Iarovenko S."/>
            <person name="Subramanian E."/>
            <person name="Araus A.J."/>
            <person name="Petzold A."/>
            <person name="Susuki M."/>
            <person name="Suzuki K.-i.T."/>
            <person name="Hayashi T."/>
            <person name="Toyoda A."/>
            <person name="Oliveira C."/>
            <person name="Osipova E."/>
            <person name="Leigh N.D."/>
            <person name="Simon A."/>
            <person name="Yun M.H."/>
        </authorList>
    </citation>
    <scope>NUCLEOTIDE SEQUENCE</scope>
    <source>
        <strain evidence="1">20211129_DDA</strain>
        <tissue evidence="1">Liver</tissue>
    </source>
</reference>
<proteinExistence type="predicted"/>
<dbReference type="AlphaFoldDB" id="A0AAV7LRG6"/>
<dbReference type="Proteomes" id="UP001066276">
    <property type="component" value="Chromosome 11"/>
</dbReference>
<organism evidence="1 2">
    <name type="scientific">Pleurodeles waltl</name>
    <name type="common">Iberian ribbed newt</name>
    <dbReference type="NCBI Taxonomy" id="8319"/>
    <lineage>
        <taxon>Eukaryota</taxon>
        <taxon>Metazoa</taxon>
        <taxon>Chordata</taxon>
        <taxon>Craniata</taxon>
        <taxon>Vertebrata</taxon>
        <taxon>Euteleostomi</taxon>
        <taxon>Amphibia</taxon>
        <taxon>Batrachia</taxon>
        <taxon>Caudata</taxon>
        <taxon>Salamandroidea</taxon>
        <taxon>Salamandridae</taxon>
        <taxon>Pleurodelinae</taxon>
        <taxon>Pleurodeles</taxon>
    </lineage>
</organism>
<comment type="caution">
    <text evidence="1">The sequence shown here is derived from an EMBL/GenBank/DDBJ whole genome shotgun (WGS) entry which is preliminary data.</text>
</comment>
<dbReference type="EMBL" id="JANPWB010000015">
    <property type="protein sequence ID" value="KAJ1093608.1"/>
    <property type="molecule type" value="Genomic_DNA"/>
</dbReference>
<evidence type="ECO:0000313" key="1">
    <source>
        <dbReference type="EMBL" id="KAJ1093608.1"/>
    </source>
</evidence>
<evidence type="ECO:0000313" key="2">
    <source>
        <dbReference type="Proteomes" id="UP001066276"/>
    </source>
</evidence>
<protein>
    <submittedName>
        <fullName evidence="1">Uncharacterized protein</fullName>
    </submittedName>
</protein>
<accession>A0AAV7LRG6</accession>